<proteinExistence type="predicted"/>
<evidence type="ECO:0000313" key="1">
    <source>
        <dbReference type="EMBL" id="MCY0966153.1"/>
    </source>
</evidence>
<dbReference type="RefSeq" id="WP_283174364.1">
    <property type="nucleotide sequence ID" value="NZ_JAPNOA010000039.1"/>
</dbReference>
<reference evidence="1" key="1">
    <citation type="submission" date="2022-11" db="EMBL/GenBank/DDBJ databases">
        <title>Parathalassolutuus dongxingensis gen. nov., sp. nov., a novel member of family Oceanospirillaceae isolated from a coastal shrimp pond in Guangxi, China.</title>
        <authorList>
            <person name="Chen H."/>
        </authorList>
    </citation>
    <scope>NUCLEOTIDE SEQUENCE</scope>
    <source>
        <strain evidence="1">G-43</strain>
    </source>
</reference>
<dbReference type="Proteomes" id="UP001150830">
    <property type="component" value="Unassembled WGS sequence"/>
</dbReference>
<comment type="caution">
    <text evidence="1">The sequence shown here is derived from an EMBL/GenBank/DDBJ whole genome shotgun (WGS) entry which is preliminary data.</text>
</comment>
<organism evidence="1 2">
    <name type="scientific">Parathalassolituus penaei</name>
    <dbReference type="NCBI Taxonomy" id="2997323"/>
    <lineage>
        <taxon>Bacteria</taxon>
        <taxon>Pseudomonadati</taxon>
        <taxon>Pseudomonadota</taxon>
        <taxon>Gammaproteobacteria</taxon>
        <taxon>Oceanospirillales</taxon>
        <taxon>Oceanospirillaceae</taxon>
        <taxon>Parathalassolituus</taxon>
    </lineage>
</organism>
<sequence length="149" mass="16518">MQIGRCPNCKTRLSLEHIIQDDAGRELTELLFRQDVPTRAALASYLGLFRSHSRDLANDRALKLAQETLALESVQFLVPALQHTVEAIRAKRQQQDVKPLTNHNYLKAVLKTIVASATLPVANSLPASNHSAAQVTGRATLDQLLDNDW</sequence>
<evidence type="ECO:0000313" key="2">
    <source>
        <dbReference type="Proteomes" id="UP001150830"/>
    </source>
</evidence>
<name>A0A9X3EEJ4_9GAMM</name>
<protein>
    <submittedName>
        <fullName evidence="1">Uncharacterized protein</fullName>
    </submittedName>
</protein>
<keyword evidence="2" id="KW-1185">Reference proteome</keyword>
<dbReference type="EMBL" id="JAPNOA010000039">
    <property type="protein sequence ID" value="MCY0966153.1"/>
    <property type="molecule type" value="Genomic_DNA"/>
</dbReference>
<gene>
    <name evidence="1" type="ORF">OUO13_13245</name>
</gene>
<dbReference type="AlphaFoldDB" id="A0A9X3EEJ4"/>
<accession>A0A9X3EEJ4</accession>